<evidence type="ECO:0000256" key="3">
    <source>
        <dbReference type="ARBA" id="ARBA00022968"/>
    </source>
</evidence>
<name>A0A196SB99_BLAHN</name>
<comment type="subcellular location">
    <subcellularLocation>
        <location evidence="1">Membrane</location>
        <topology evidence="1">Single-pass type II membrane protein</topology>
    </subcellularLocation>
</comment>
<dbReference type="AlphaFoldDB" id="A0A196SB99"/>
<dbReference type="PANTHER" id="PTHR12270:SF25">
    <property type="entry name" value="GLYCOSYLTRANSFERASE-LIKE PROTEIN LARGE"/>
    <property type="match status" value="1"/>
</dbReference>
<keyword evidence="6" id="KW-0325">Glycoprotein</keyword>
<evidence type="ECO:0000256" key="6">
    <source>
        <dbReference type="ARBA" id="ARBA00023180"/>
    </source>
</evidence>
<evidence type="ECO:0000313" key="8">
    <source>
        <dbReference type="EMBL" id="OAO14298.1"/>
    </source>
</evidence>
<evidence type="ECO:0000256" key="1">
    <source>
        <dbReference type="ARBA" id="ARBA00004606"/>
    </source>
</evidence>
<keyword evidence="2" id="KW-0812">Transmembrane</keyword>
<evidence type="ECO:0000256" key="5">
    <source>
        <dbReference type="ARBA" id="ARBA00023136"/>
    </source>
</evidence>
<dbReference type="GO" id="GO:0016020">
    <property type="term" value="C:membrane"/>
    <property type="evidence" value="ECO:0007669"/>
    <property type="project" value="UniProtKB-SubCell"/>
</dbReference>
<comment type="caution">
    <text evidence="8">The sequence shown here is derived from an EMBL/GenBank/DDBJ whole genome shotgun (WGS) entry which is preliminary data.</text>
</comment>
<feature type="chain" id="PRO_5008274509" evidence="7">
    <location>
        <begin position="28"/>
        <end position="722"/>
    </location>
</feature>
<keyword evidence="4" id="KW-1133">Transmembrane helix</keyword>
<dbReference type="InterPro" id="IPR051292">
    <property type="entry name" value="Xyl/GlcA_transferase"/>
</dbReference>
<feature type="signal peptide" evidence="7">
    <location>
        <begin position="1"/>
        <end position="27"/>
    </location>
</feature>
<dbReference type="Proteomes" id="UP000078348">
    <property type="component" value="Unassembled WGS sequence"/>
</dbReference>
<dbReference type="InterPro" id="IPR029044">
    <property type="entry name" value="Nucleotide-diphossugar_trans"/>
</dbReference>
<sequence length="722" mass="83895">MKCNSTCLLYACLFLFCALLCSRLALSSREFRSAWTYAPGYTQVSFKFMYDIHVVSEENRVFKPIEYHAIRPAAMQSFLDEKPFLTTKELYYRDTSHLYQPLPFLKKLKRVISRWLGASGTSEYFNGTRTEYAEPDRFSLYTTSQFPISNATYMSQFRPAPAQYLSLPGEDSSCSIDIANILPPFLRSVRNASMPMPKSPRQWRARNQVVDHDIIEREAWAQKTATYEAMRGAAMAEVEGNLPSDHLETKYSREIYKDIRSLETMVVKMMFAEMKKKKCMMKVIKRYESMRRELEPTAAEEKNAIREELKKKRSPESHDAEIPEGKVLSIHHSNQQALMRLRRALFYTTNYQSGGSVICDGCYRKDITYPFPQTRAFPEGTIMRCFVGNSEIRHFRGVKLTFPKPGTPFDVTGVVAGSFNRLFAIQQLLNRWRGPLSIVLHCPSQFEPQALNFIASHSFPARMTLMLYVVEQGHPHYKTFPVNFLRNTAIRACKTTHFQILDMDLRMTTNTYDELKALPSLITASNTSAVILPIFFFNHTTVLEHCNSVENCAFLTNFYQPENKLDLVACVATGNCVSNKRLVRTHMYVMPEWFVASPSSHVSRIRCFMTDFMEPYLLVRLSPQLPLFDERFVNYGYNKVEFVENLRQAGFSFFILNHAFAMDFPHPDTEFRTAYHDMLHSSNGNPMREVYNDLQKKFNREFQYRESFPVCYLRQLAYYEEL</sequence>
<keyword evidence="3" id="KW-0735">Signal-anchor</keyword>
<evidence type="ECO:0000313" key="9">
    <source>
        <dbReference type="Proteomes" id="UP000078348"/>
    </source>
</evidence>
<dbReference type="GO" id="GO:0042285">
    <property type="term" value="F:xylosyltransferase activity"/>
    <property type="evidence" value="ECO:0007669"/>
    <property type="project" value="TreeGrafter"/>
</dbReference>
<dbReference type="PANTHER" id="PTHR12270">
    <property type="entry name" value="GLYCOSYLTRANSFERASE-RELATED"/>
    <property type="match status" value="1"/>
</dbReference>
<gene>
    <name evidence="8" type="ORF">AV274_4002</name>
</gene>
<proteinExistence type="predicted"/>
<dbReference type="OrthoDB" id="205012at2759"/>
<keyword evidence="8" id="KW-0808">Transferase</keyword>
<evidence type="ECO:0000256" key="2">
    <source>
        <dbReference type="ARBA" id="ARBA00022692"/>
    </source>
</evidence>
<dbReference type="GO" id="GO:0015020">
    <property type="term" value="F:glucuronosyltransferase activity"/>
    <property type="evidence" value="ECO:0007669"/>
    <property type="project" value="TreeGrafter"/>
</dbReference>
<dbReference type="GO" id="GO:0035269">
    <property type="term" value="P:protein O-linked glycosylation via mannose"/>
    <property type="evidence" value="ECO:0007669"/>
    <property type="project" value="TreeGrafter"/>
</dbReference>
<evidence type="ECO:0000256" key="7">
    <source>
        <dbReference type="SAM" id="SignalP"/>
    </source>
</evidence>
<dbReference type="EMBL" id="LXWW01000264">
    <property type="protein sequence ID" value="OAO14298.1"/>
    <property type="molecule type" value="Genomic_DNA"/>
</dbReference>
<dbReference type="Pfam" id="PF13896">
    <property type="entry name" value="Glyco_transf_49"/>
    <property type="match status" value="1"/>
</dbReference>
<keyword evidence="9" id="KW-1185">Reference proteome</keyword>
<dbReference type="SUPFAM" id="SSF53448">
    <property type="entry name" value="Nucleotide-diphospho-sugar transferases"/>
    <property type="match status" value="1"/>
</dbReference>
<evidence type="ECO:0000256" key="4">
    <source>
        <dbReference type="ARBA" id="ARBA00022989"/>
    </source>
</evidence>
<keyword evidence="5" id="KW-0472">Membrane</keyword>
<organism evidence="8 9">
    <name type="scientific">Blastocystis sp. subtype 1 (strain ATCC 50177 / NandII)</name>
    <dbReference type="NCBI Taxonomy" id="478820"/>
    <lineage>
        <taxon>Eukaryota</taxon>
        <taxon>Sar</taxon>
        <taxon>Stramenopiles</taxon>
        <taxon>Bigyra</taxon>
        <taxon>Opalozoa</taxon>
        <taxon>Opalinata</taxon>
        <taxon>Blastocystidae</taxon>
        <taxon>Blastocystis</taxon>
    </lineage>
</organism>
<reference evidence="8 9" key="1">
    <citation type="submission" date="2016-05" db="EMBL/GenBank/DDBJ databases">
        <title>Nuclear genome of Blastocystis sp. subtype 1 NandII.</title>
        <authorList>
            <person name="Gentekaki E."/>
            <person name="Curtis B."/>
            <person name="Stairs C."/>
            <person name="Eme L."/>
            <person name="Herman E."/>
            <person name="Klimes V."/>
            <person name="Arias M.C."/>
            <person name="Elias M."/>
            <person name="Hilliou F."/>
            <person name="Klute M."/>
            <person name="Malik S.-B."/>
            <person name="Pightling A."/>
            <person name="Rachubinski R."/>
            <person name="Salas D."/>
            <person name="Schlacht A."/>
            <person name="Suga H."/>
            <person name="Archibald J."/>
            <person name="Ball S.G."/>
            <person name="Clark G."/>
            <person name="Dacks J."/>
            <person name="Van Der Giezen M."/>
            <person name="Tsaousis A."/>
            <person name="Roger A."/>
        </authorList>
    </citation>
    <scope>NUCLEOTIDE SEQUENCE [LARGE SCALE GENOMIC DNA]</scope>
    <source>
        <strain evidence="9">ATCC 50177 / NandII</strain>
    </source>
</reference>
<protein>
    <submittedName>
        <fullName evidence="8">Glycosyltransferase-like protein</fullName>
    </submittedName>
</protein>
<accession>A0A196SB99</accession>
<keyword evidence="7" id="KW-0732">Signal</keyword>